<keyword evidence="6" id="KW-1185">Reference proteome</keyword>
<evidence type="ECO:0000313" key="5">
    <source>
        <dbReference type="EMBL" id="GAA3509764.1"/>
    </source>
</evidence>
<name>A0ABP6UMK8_9MICO</name>
<feature type="signal peptide" evidence="3">
    <location>
        <begin position="1"/>
        <end position="23"/>
    </location>
</feature>
<protein>
    <recommendedName>
        <fullName evidence="4">LamG-like jellyroll fold domain-containing protein</fullName>
    </recommendedName>
</protein>
<dbReference type="Pfam" id="PF13385">
    <property type="entry name" value="Laminin_G_3"/>
    <property type="match status" value="1"/>
</dbReference>
<dbReference type="InterPro" id="IPR006558">
    <property type="entry name" value="LamG-like"/>
</dbReference>
<keyword evidence="2" id="KW-1015">Disulfide bond</keyword>
<dbReference type="EMBL" id="BAABBA010000025">
    <property type="protein sequence ID" value="GAA3509764.1"/>
    <property type="molecule type" value="Genomic_DNA"/>
</dbReference>
<evidence type="ECO:0000313" key="6">
    <source>
        <dbReference type="Proteomes" id="UP001499841"/>
    </source>
</evidence>
<evidence type="ECO:0000256" key="3">
    <source>
        <dbReference type="SAM" id="SignalP"/>
    </source>
</evidence>
<keyword evidence="1 3" id="KW-0732">Signal</keyword>
<dbReference type="Gene3D" id="2.60.120.200">
    <property type="match status" value="1"/>
</dbReference>
<proteinExistence type="predicted"/>
<feature type="domain" description="LamG-like jellyroll fold" evidence="4">
    <location>
        <begin position="89"/>
        <end position="224"/>
    </location>
</feature>
<gene>
    <name evidence="5" type="ORF">GCM10022262_36700</name>
</gene>
<dbReference type="Proteomes" id="UP001499841">
    <property type="component" value="Unassembled WGS sequence"/>
</dbReference>
<organism evidence="5 6">
    <name type="scientific">Georgenia daeguensis</name>
    <dbReference type="NCBI Taxonomy" id="908355"/>
    <lineage>
        <taxon>Bacteria</taxon>
        <taxon>Bacillati</taxon>
        <taxon>Actinomycetota</taxon>
        <taxon>Actinomycetes</taxon>
        <taxon>Micrococcales</taxon>
        <taxon>Bogoriellaceae</taxon>
        <taxon>Georgenia</taxon>
    </lineage>
</organism>
<sequence>MPSLAALALGATLVALPVSGAAAATSDGLVGGWRMDEGSGSAVVDSVGDNDGTIQGSVTRIAGNRGTGALDFTGGHVAIPDSADLDLSGAMTVAAWVRPDTLDTSSIVRKSVQGTTGGYELSLSNDGTAFFRLNQPTGLNTYRVDSGTGLQAIVAGQWVHLAGVYDGTTMNLYVNGAPRTAKPGPAAIDTNDVPLAIGAQSNGSSPLDGAVDSVHIYDRALTPAEITSLRDADPNAAPVEQDVAVTPASVTFSDASGTASDRYVIPSKTGVEYLVGGAVKPAGTYAGTGTVTVTARATDGYVIAAGAKTEWTHTFSTAVAEQTHGFFLNDSWSAKANHVFQYGRPTDQVFTGDWNDDGKDTITLRRGNTFYINNVLGGGEAEQVIVYGKPGDVILVGDWDGDGDDTFAVRRGNAYHIKNTIAGGPADQIVYYGRAGDEVVVGDWDGKDGDTLAVRRGNIYHVKNSISGGPADQVIAYGRATDIVLAGDWDGQNGDTFAVRRGNVYHVKNSISGGAADLVQSFGRVDDEVYVGDWDGNGSDTLGVRRLP</sequence>
<dbReference type="SMART" id="SM00560">
    <property type="entry name" value="LamGL"/>
    <property type="match status" value="1"/>
</dbReference>
<dbReference type="SUPFAM" id="SSF49899">
    <property type="entry name" value="Concanavalin A-like lectins/glucanases"/>
    <property type="match status" value="1"/>
</dbReference>
<evidence type="ECO:0000259" key="4">
    <source>
        <dbReference type="SMART" id="SM00560"/>
    </source>
</evidence>
<evidence type="ECO:0000256" key="1">
    <source>
        <dbReference type="ARBA" id="ARBA00022729"/>
    </source>
</evidence>
<comment type="caution">
    <text evidence="5">The sequence shown here is derived from an EMBL/GenBank/DDBJ whole genome shotgun (WGS) entry which is preliminary data.</text>
</comment>
<dbReference type="InterPro" id="IPR013320">
    <property type="entry name" value="ConA-like_dom_sf"/>
</dbReference>
<reference evidence="6" key="1">
    <citation type="journal article" date="2019" name="Int. J. Syst. Evol. Microbiol.">
        <title>The Global Catalogue of Microorganisms (GCM) 10K type strain sequencing project: providing services to taxonomists for standard genome sequencing and annotation.</title>
        <authorList>
            <consortium name="The Broad Institute Genomics Platform"/>
            <consortium name="The Broad Institute Genome Sequencing Center for Infectious Disease"/>
            <person name="Wu L."/>
            <person name="Ma J."/>
        </authorList>
    </citation>
    <scope>NUCLEOTIDE SEQUENCE [LARGE SCALE GENOMIC DNA]</scope>
    <source>
        <strain evidence="6">JCM 17459</strain>
    </source>
</reference>
<feature type="chain" id="PRO_5047161573" description="LamG-like jellyroll fold domain-containing protein" evidence="3">
    <location>
        <begin position="24"/>
        <end position="548"/>
    </location>
</feature>
<evidence type="ECO:0000256" key="2">
    <source>
        <dbReference type="ARBA" id="ARBA00023157"/>
    </source>
</evidence>
<accession>A0ABP6UMK8</accession>